<dbReference type="PANTHER" id="PTHR33112:SF10">
    <property type="entry name" value="TOL"/>
    <property type="match status" value="1"/>
</dbReference>
<evidence type="ECO:0000313" key="3">
    <source>
        <dbReference type="Proteomes" id="UP001390339"/>
    </source>
</evidence>
<keyword evidence="3" id="KW-1185">Reference proteome</keyword>
<organism evidence="2 3">
    <name type="scientific">Apiospora arundinis</name>
    <dbReference type="NCBI Taxonomy" id="335852"/>
    <lineage>
        <taxon>Eukaryota</taxon>
        <taxon>Fungi</taxon>
        <taxon>Dikarya</taxon>
        <taxon>Ascomycota</taxon>
        <taxon>Pezizomycotina</taxon>
        <taxon>Sordariomycetes</taxon>
        <taxon>Xylariomycetidae</taxon>
        <taxon>Amphisphaeriales</taxon>
        <taxon>Apiosporaceae</taxon>
        <taxon>Apiospora</taxon>
    </lineage>
</organism>
<comment type="caution">
    <text evidence="2">The sequence shown here is derived from an EMBL/GenBank/DDBJ whole genome shotgun (WGS) entry which is preliminary data.</text>
</comment>
<evidence type="ECO:0000313" key="2">
    <source>
        <dbReference type="EMBL" id="KAK8855920.1"/>
    </source>
</evidence>
<dbReference type="Pfam" id="PF06985">
    <property type="entry name" value="HET"/>
    <property type="match status" value="1"/>
</dbReference>
<dbReference type="PANTHER" id="PTHR33112">
    <property type="entry name" value="DOMAIN PROTEIN, PUTATIVE-RELATED"/>
    <property type="match status" value="1"/>
</dbReference>
<dbReference type="InterPro" id="IPR010730">
    <property type="entry name" value="HET"/>
</dbReference>
<sequence>MASLCQTCYKLIHKLIFAGSPSQGEAIVQRSYVERSAREGCHVCTIVAFDILTPEKPEDKDYSVRAYASTQHGQYRFKYCVDGGPEDMVLQPIRNRDLSSPYVSLASRSTMSSDSMGKLSAWLKLCDQHKTCMSWAESNGIPRTAPTRLLELDYSIEPPNVSLMASDRLSGQPRYATLSHCWGGQVPLRLMRSNIGTMKESIDFQQLPRTFQECIQVTQALGTRYLWIDCLCIIQDSEDDWQREAGLMGQVYSNCYLNIVESDARDRIGGLFRERDLRSTSCPHIRINEEEGLVC</sequence>
<accession>A0ABR2I1R0</accession>
<name>A0ABR2I1R0_9PEZI</name>
<dbReference type="Proteomes" id="UP001390339">
    <property type="component" value="Unassembled WGS sequence"/>
</dbReference>
<feature type="domain" description="Heterokaryon incompatibility" evidence="1">
    <location>
        <begin position="175"/>
        <end position="287"/>
    </location>
</feature>
<gene>
    <name evidence="2" type="ORF">PGQ11_011832</name>
</gene>
<protein>
    <submittedName>
        <fullName evidence="2">Heterokaryon incompatibility protein-domain-containing protein</fullName>
    </submittedName>
</protein>
<evidence type="ECO:0000259" key="1">
    <source>
        <dbReference type="Pfam" id="PF06985"/>
    </source>
</evidence>
<dbReference type="EMBL" id="JAPCWZ010000007">
    <property type="protein sequence ID" value="KAK8855920.1"/>
    <property type="molecule type" value="Genomic_DNA"/>
</dbReference>
<proteinExistence type="predicted"/>
<reference evidence="2 3" key="1">
    <citation type="journal article" date="2024" name="IMA Fungus">
        <title>Apiospora arundinis, a panoply of carbohydrate-active enzymes and secondary metabolites.</title>
        <authorList>
            <person name="Sorensen T."/>
            <person name="Petersen C."/>
            <person name="Muurmann A.T."/>
            <person name="Christiansen J.V."/>
            <person name="Brundto M.L."/>
            <person name="Overgaard C.K."/>
            <person name="Boysen A.T."/>
            <person name="Wollenberg R.D."/>
            <person name="Larsen T.O."/>
            <person name="Sorensen J.L."/>
            <person name="Nielsen K.L."/>
            <person name="Sondergaard T.E."/>
        </authorList>
    </citation>
    <scope>NUCLEOTIDE SEQUENCE [LARGE SCALE GENOMIC DNA]</scope>
    <source>
        <strain evidence="2 3">AAU 773</strain>
    </source>
</reference>